<evidence type="ECO:0000313" key="2">
    <source>
        <dbReference type="EMBL" id="RXK55641.1"/>
    </source>
</evidence>
<dbReference type="AlphaFoldDB" id="A0A4Q1C9X3"/>
<keyword evidence="1" id="KW-0732">Signal</keyword>
<evidence type="ECO:0008006" key="4">
    <source>
        <dbReference type="Google" id="ProtNLM"/>
    </source>
</evidence>
<dbReference type="OrthoDB" id="195193at2"/>
<gene>
    <name evidence="2" type="ORF">ESB00_07065</name>
</gene>
<accession>A0A4Q1C9X3</accession>
<feature type="chain" id="PRO_5020304676" description="DUF4402 domain-containing protein" evidence="1">
    <location>
        <begin position="24"/>
        <end position="147"/>
    </location>
</feature>
<organism evidence="2 3">
    <name type="scientific">Oleiharenicola lentus</name>
    <dbReference type="NCBI Taxonomy" id="2508720"/>
    <lineage>
        <taxon>Bacteria</taxon>
        <taxon>Pseudomonadati</taxon>
        <taxon>Verrucomicrobiota</taxon>
        <taxon>Opitutia</taxon>
        <taxon>Opitutales</taxon>
        <taxon>Opitutaceae</taxon>
        <taxon>Oleiharenicola</taxon>
    </lineage>
</organism>
<proteinExistence type="predicted"/>
<feature type="signal peptide" evidence="1">
    <location>
        <begin position="1"/>
        <end position="23"/>
    </location>
</feature>
<evidence type="ECO:0000256" key="1">
    <source>
        <dbReference type="SAM" id="SignalP"/>
    </source>
</evidence>
<dbReference type="EMBL" id="SDHX01000001">
    <property type="protein sequence ID" value="RXK55641.1"/>
    <property type="molecule type" value="Genomic_DNA"/>
</dbReference>
<dbReference type="Proteomes" id="UP000290218">
    <property type="component" value="Unassembled WGS sequence"/>
</dbReference>
<keyword evidence="3" id="KW-1185">Reference proteome</keyword>
<sequence>MKTILRLALLLAACTVLLGTARAERATIEGILITASNEAGSTDRRLAPYEATLRRILRFETFRHVGSDRTSLEVPASGSLNVGDGHQLALETEQSDGKSVHVKVRWTAGGRTLMNTGLVLRPGVPAVLGGPATGNKGEVYAVILVGR</sequence>
<name>A0A4Q1C9X3_9BACT</name>
<evidence type="ECO:0000313" key="3">
    <source>
        <dbReference type="Proteomes" id="UP000290218"/>
    </source>
</evidence>
<protein>
    <recommendedName>
        <fullName evidence="4">DUF4402 domain-containing protein</fullName>
    </recommendedName>
</protein>
<comment type="caution">
    <text evidence="2">The sequence shown here is derived from an EMBL/GenBank/DDBJ whole genome shotgun (WGS) entry which is preliminary data.</text>
</comment>
<dbReference type="RefSeq" id="WP_129047006.1">
    <property type="nucleotide sequence ID" value="NZ_SDHX01000001.1"/>
</dbReference>
<reference evidence="2 3" key="1">
    <citation type="submission" date="2019-01" db="EMBL/GenBank/DDBJ databases">
        <title>Lacunisphaera sp. strain TWA-58.</title>
        <authorList>
            <person name="Chen W.-M."/>
        </authorList>
    </citation>
    <scope>NUCLEOTIDE SEQUENCE [LARGE SCALE GENOMIC DNA]</scope>
    <source>
        <strain evidence="2 3">TWA-58</strain>
    </source>
</reference>